<dbReference type="AlphaFoldDB" id="S4XVH0"/>
<reference evidence="2 3" key="1">
    <citation type="journal article" date="2013" name="Sci. Rep.">
        <title>Extraordinary expansion of a Sorangium cellulosum genome from an alkaline milieu.</title>
        <authorList>
            <person name="Han K."/>
            <person name="Li Z.F."/>
            <person name="Peng R."/>
            <person name="Zhu L.P."/>
            <person name="Zhou T."/>
            <person name="Wang L.G."/>
            <person name="Li S.G."/>
            <person name="Zhang X.B."/>
            <person name="Hu W."/>
            <person name="Wu Z.H."/>
            <person name="Qin N."/>
            <person name="Li Y.Z."/>
        </authorList>
    </citation>
    <scope>NUCLEOTIDE SEQUENCE [LARGE SCALE GENOMIC DNA]</scope>
    <source>
        <strain evidence="2 3">So0157-2</strain>
    </source>
</reference>
<dbReference type="EMBL" id="CP003969">
    <property type="protein sequence ID" value="AGP35905.1"/>
    <property type="molecule type" value="Genomic_DNA"/>
</dbReference>
<dbReference type="Proteomes" id="UP000014803">
    <property type="component" value="Chromosome"/>
</dbReference>
<proteinExistence type="predicted"/>
<dbReference type="HOGENOM" id="CLU_778076_0_0_7"/>
<protein>
    <recommendedName>
        <fullName evidence="1">ADYC domain-containing protein</fullName>
    </recommendedName>
</protein>
<organism evidence="2 3">
    <name type="scientific">Sorangium cellulosum So0157-2</name>
    <dbReference type="NCBI Taxonomy" id="1254432"/>
    <lineage>
        <taxon>Bacteria</taxon>
        <taxon>Pseudomonadati</taxon>
        <taxon>Myxococcota</taxon>
        <taxon>Polyangia</taxon>
        <taxon>Polyangiales</taxon>
        <taxon>Polyangiaceae</taxon>
        <taxon>Sorangium</taxon>
    </lineage>
</organism>
<dbReference type="InterPro" id="IPR045426">
    <property type="entry name" value="ADYC"/>
</dbReference>
<dbReference type="RefSeq" id="WP_020735185.1">
    <property type="nucleotide sequence ID" value="NC_021658.1"/>
</dbReference>
<feature type="domain" description="ADYC" evidence="1">
    <location>
        <begin position="106"/>
        <end position="290"/>
    </location>
</feature>
<accession>S4XVH0</accession>
<sequence>MTNAIRSMMIGMYALAAGAGCEPGGGEPARAGDPPSLVRPAGFEIIVTNGSSINGPLVNGAARAGTEVYGLGVTGSTADGSAVLGIRLQGSDLTSVRVSDGAVLSGASLVGAVFATQAPGGAPIDLRIDTVSASPSRYHAGSAVSRYTLSYREGVSGLWRRVCGEVMGVPVAVIPLASRWSYGEGTAGGGAKLDEPDWITFACAGHALHKCVELGYEPWTTAAGAPLGDHHQACVRAYRADYCGDGSPHTTSGQLINLFDDLGVQPDTESWLMESEWDADGARCLSQPRMTGGVVPGCAAGLPVCHSTIGWGDTLVVTEAP</sequence>
<dbReference type="PATRIC" id="fig|1254432.3.peg.3641"/>
<dbReference type="Pfam" id="PF20032">
    <property type="entry name" value="ADYC"/>
    <property type="match status" value="1"/>
</dbReference>
<name>S4XVH0_SORCE</name>
<dbReference type="PROSITE" id="PS51257">
    <property type="entry name" value="PROKAR_LIPOPROTEIN"/>
    <property type="match status" value="1"/>
</dbReference>
<evidence type="ECO:0000313" key="2">
    <source>
        <dbReference type="EMBL" id="AGP35905.1"/>
    </source>
</evidence>
<evidence type="ECO:0000313" key="3">
    <source>
        <dbReference type="Proteomes" id="UP000014803"/>
    </source>
</evidence>
<dbReference type="eggNOG" id="COG1357">
    <property type="taxonomic scope" value="Bacteria"/>
</dbReference>
<dbReference type="KEGG" id="scu:SCE1572_16180"/>
<evidence type="ECO:0000259" key="1">
    <source>
        <dbReference type="Pfam" id="PF20032"/>
    </source>
</evidence>
<gene>
    <name evidence="2" type="ORF">SCE1572_16180</name>
</gene>